<comment type="caution">
    <text evidence="3">The sequence shown here is derived from an EMBL/GenBank/DDBJ whole genome shotgun (WGS) entry which is preliminary data.</text>
</comment>
<accession>A0A917L4R6</accession>
<dbReference type="EMBL" id="BMKW01000023">
    <property type="protein sequence ID" value="GGJ42385.1"/>
    <property type="molecule type" value="Genomic_DNA"/>
</dbReference>
<gene>
    <name evidence="3" type="ORF">GCM10011320_57470</name>
</gene>
<evidence type="ECO:0000313" key="4">
    <source>
        <dbReference type="Proteomes" id="UP000661507"/>
    </source>
</evidence>
<dbReference type="Pfam" id="PF13358">
    <property type="entry name" value="DDE_3"/>
    <property type="match status" value="1"/>
</dbReference>
<dbReference type="PANTHER" id="PTHR46564:SF1">
    <property type="entry name" value="TRANSPOSASE"/>
    <property type="match status" value="1"/>
</dbReference>
<dbReference type="InterPro" id="IPR009057">
    <property type="entry name" value="Homeodomain-like_sf"/>
</dbReference>
<reference evidence="3" key="2">
    <citation type="submission" date="2020-09" db="EMBL/GenBank/DDBJ databases">
        <authorList>
            <person name="Sun Q."/>
            <person name="Zhou Y."/>
        </authorList>
    </citation>
    <scope>NUCLEOTIDE SEQUENCE</scope>
    <source>
        <strain evidence="3">CGMCC 1.3617</strain>
    </source>
</reference>
<evidence type="ECO:0000313" key="3">
    <source>
        <dbReference type="EMBL" id="GGJ42385.1"/>
    </source>
</evidence>
<dbReference type="SUPFAM" id="SSF46689">
    <property type="entry name" value="Homeodomain-like"/>
    <property type="match status" value="1"/>
</dbReference>
<feature type="region of interest" description="Disordered" evidence="1">
    <location>
        <begin position="272"/>
        <end position="300"/>
    </location>
</feature>
<dbReference type="InterPro" id="IPR038717">
    <property type="entry name" value="Tc1-like_DDE_dom"/>
</dbReference>
<reference evidence="3" key="1">
    <citation type="journal article" date="2014" name="Int. J. Syst. Evol. Microbiol.">
        <title>Complete genome sequence of Corynebacterium casei LMG S-19264T (=DSM 44701T), isolated from a smear-ripened cheese.</title>
        <authorList>
            <consortium name="US DOE Joint Genome Institute (JGI-PGF)"/>
            <person name="Walter F."/>
            <person name="Albersmeier A."/>
            <person name="Kalinowski J."/>
            <person name="Ruckert C."/>
        </authorList>
    </citation>
    <scope>NUCLEOTIDE SEQUENCE</scope>
    <source>
        <strain evidence="3">CGMCC 1.3617</strain>
    </source>
</reference>
<feature type="compositionally biased region" description="Basic residues" evidence="1">
    <location>
        <begin position="285"/>
        <end position="300"/>
    </location>
</feature>
<dbReference type="NCBIfam" id="NF033545">
    <property type="entry name" value="transpos_IS630"/>
    <property type="match status" value="1"/>
</dbReference>
<dbReference type="PANTHER" id="PTHR46564">
    <property type="entry name" value="TRANSPOSASE"/>
    <property type="match status" value="1"/>
</dbReference>
<evidence type="ECO:0000256" key="1">
    <source>
        <dbReference type="SAM" id="MobiDB-lite"/>
    </source>
</evidence>
<proteinExistence type="predicted"/>
<keyword evidence="4" id="KW-1185">Reference proteome</keyword>
<dbReference type="InterPro" id="IPR036397">
    <property type="entry name" value="RNaseH_sf"/>
</dbReference>
<dbReference type="GO" id="GO:0003676">
    <property type="term" value="F:nucleic acid binding"/>
    <property type="evidence" value="ECO:0007669"/>
    <property type="project" value="InterPro"/>
</dbReference>
<feature type="domain" description="Tc1-like transposase DDE" evidence="2">
    <location>
        <begin position="146"/>
        <end position="265"/>
    </location>
</feature>
<dbReference type="InterPro" id="IPR047655">
    <property type="entry name" value="Transpos_IS630-like"/>
</dbReference>
<sequence>MAKTLSMDLRVRVIAAVEGGLSRHAAAERFGIGVATAVRWLPTWHEAGATAAKPRGGDRHSARIEAFGAVILAAVDRQVDITLVELAALLEREHGEQFAPSTIWRFLDRRDLTFKKTAHASEQARPDVAARREAWFAAQPDLDPERLVFIDETGASTKMARLRGRAPRGERCRAPVPHGHWKTTTFIGALRLSGMTAPMVLDGAMNGAAFLAYVEQVLVPTLQPGDIVVMDNLPAHKPAAVRTAIARAGATLLYLPPYSPDFNLLRSTAPKGRLRQAEGPAAHGRSAHRRRTLGRHPRRPARLLASRVRELLHRRWVRAGMTGFCSSRPWGARNKLAEWETKPVL</sequence>
<dbReference type="Gene3D" id="3.30.420.10">
    <property type="entry name" value="Ribonuclease H-like superfamily/Ribonuclease H"/>
    <property type="match status" value="1"/>
</dbReference>
<dbReference type="Pfam" id="PF13384">
    <property type="entry name" value="HTH_23"/>
    <property type="match status" value="1"/>
</dbReference>
<evidence type="ECO:0000259" key="2">
    <source>
        <dbReference type="Pfam" id="PF13358"/>
    </source>
</evidence>
<protein>
    <submittedName>
        <fullName evidence="3">IS630 family transposase</fullName>
    </submittedName>
</protein>
<organism evidence="3 4">
    <name type="scientific">Neoroseomonas lacus</name>
    <dbReference type="NCBI Taxonomy" id="287609"/>
    <lineage>
        <taxon>Bacteria</taxon>
        <taxon>Pseudomonadati</taxon>
        <taxon>Pseudomonadota</taxon>
        <taxon>Alphaproteobacteria</taxon>
        <taxon>Acetobacterales</taxon>
        <taxon>Acetobacteraceae</taxon>
        <taxon>Neoroseomonas</taxon>
    </lineage>
</organism>
<dbReference type="Proteomes" id="UP000661507">
    <property type="component" value="Unassembled WGS sequence"/>
</dbReference>
<name>A0A917L4R6_9PROT</name>
<dbReference type="AlphaFoldDB" id="A0A917L4R6"/>